<evidence type="ECO:0000313" key="2">
    <source>
        <dbReference type="Proteomes" id="UP000054166"/>
    </source>
</evidence>
<reference evidence="2" key="2">
    <citation type="submission" date="2015-01" db="EMBL/GenBank/DDBJ databases">
        <title>Evolutionary Origins and Diversification of the Mycorrhizal Mutualists.</title>
        <authorList>
            <consortium name="DOE Joint Genome Institute"/>
            <consortium name="Mycorrhizal Genomics Consortium"/>
            <person name="Kohler A."/>
            <person name="Kuo A."/>
            <person name="Nagy L.G."/>
            <person name="Floudas D."/>
            <person name="Copeland A."/>
            <person name="Barry K.W."/>
            <person name="Cichocki N."/>
            <person name="Veneault-Fourrey C."/>
            <person name="LaButti K."/>
            <person name="Lindquist E.A."/>
            <person name="Lipzen A."/>
            <person name="Lundell T."/>
            <person name="Morin E."/>
            <person name="Murat C."/>
            <person name="Riley R."/>
            <person name="Ohm R."/>
            <person name="Sun H."/>
            <person name="Tunlid A."/>
            <person name="Henrissat B."/>
            <person name="Grigoriev I.V."/>
            <person name="Hibbett D.S."/>
            <person name="Martin F."/>
        </authorList>
    </citation>
    <scope>NUCLEOTIDE SEQUENCE [LARGE SCALE GENOMIC DNA]</scope>
    <source>
        <strain evidence="2">F 1598</strain>
    </source>
</reference>
<organism evidence="1 2">
    <name type="scientific">Piloderma croceum (strain F 1598)</name>
    <dbReference type="NCBI Taxonomy" id="765440"/>
    <lineage>
        <taxon>Eukaryota</taxon>
        <taxon>Fungi</taxon>
        <taxon>Dikarya</taxon>
        <taxon>Basidiomycota</taxon>
        <taxon>Agaricomycotina</taxon>
        <taxon>Agaricomycetes</taxon>
        <taxon>Agaricomycetidae</taxon>
        <taxon>Atheliales</taxon>
        <taxon>Atheliaceae</taxon>
        <taxon>Piloderma</taxon>
    </lineage>
</organism>
<reference evidence="1 2" key="1">
    <citation type="submission" date="2014-04" db="EMBL/GenBank/DDBJ databases">
        <authorList>
            <consortium name="DOE Joint Genome Institute"/>
            <person name="Kuo A."/>
            <person name="Tarkka M."/>
            <person name="Buscot F."/>
            <person name="Kohler A."/>
            <person name="Nagy L.G."/>
            <person name="Floudas D."/>
            <person name="Copeland A."/>
            <person name="Barry K.W."/>
            <person name="Cichocki N."/>
            <person name="Veneault-Fourrey C."/>
            <person name="LaButti K."/>
            <person name="Lindquist E.A."/>
            <person name="Lipzen A."/>
            <person name="Lundell T."/>
            <person name="Morin E."/>
            <person name="Murat C."/>
            <person name="Sun H."/>
            <person name="Tunlid A."/>
            <person name="Henrissat B."/>
            <person name="Grigoriev I.V."/>
            <person name="Hibbett D.S."/>
            <person name="Martin F."/>
            <person name="Nordberg H.P."/>
            <person name="Cantor M.N."/>
            <person name="Hua S.X."/>
        </authorList>
    </citation>
    <scope>NUCLEOTIDE SEQUENCE [LARGE SCALE GENOMIC DNA]</scope>
    <source>
        <strain evidence="1 2">F 1598</strain>
    </source>
</reference>
<accession>A0A0C3ADB8</accession>
<evidence type="ECO:0000313" key="1">
    <source>
        <dbReference type="EMBL" id="KIM71788.1"/>
    </source>
</evidence>
<protein>
    <submittedName>
        <fullName evidence="1">Uncharacterized protein</fullName>
    </submittedName>
</protein>
<dbReference type="HOGENOM" id="CLU_834493_0_0_1"/>
<name>A0A0C3ADB8_PILCF</name>
<dbReference type="SUPFAM" id="SSF50978">
    <property type="entry name" value="WD40 repeat-like"/>
    <property type="match status" value="1"/>
</dbReference>
<sequence>MQEEIDSIVSVPYKPRSLRFSPDGQVLVISGKGPNVLFWCMTSGMLVDIPVGVGVADTAFLCPIHKRRQMIAMLTIEPKSRIVTVDCSSKYLPSSRVLSCETTAHSTQVKTPRLSMVAHSNCTIFATSAGTEVKTWEVSHDSAAFIPCGTAETVGGIDDICDLHFMSNSDSLLVTYCYHKEIYSSAISPCENYIIIHDSHKVMELWHINSWERELRWELSIPQKDMWKKYPIVLGTSRVYIAGAEGQIIARRPNSDSPHISTVAGGRIFAMTATTAGPPFFAAAFCAALLPTSYLVEVWADKQCNTIINPTIRIHNPQQKRRHWNLTVCQPSK</sequence>
<dbReference type="InterPro" id="IPR036322">
    <property type="entry name" value="WD40_repeat_dom_sf"/>
</dbReference>
<gene>
    <name evidence="1" type="ORF">PILCRDRAFT_804607</name>
</gene>
<dbReference type="InParanoid" id="A0A0C3ADB8"/>
<proteinExistence type="predicted"/>
<dbReference type="EMBL" id="KN833211">
    <property type="protein sequence ID" value="KIM71788.1"/>
    <property type="molecule type" value="Genomic_DNA"/>
</dbReference>
<dbReference type="AlphaFoldDB" id="A0A0C3ADB8"/>
<dbReference type="Gene3D" id="2.130.10.10">
    <property type="entry name" value="YVTN repeat-like/Quinoprotein amine dehydrogenase"/>
    <property type="match status" value="1"/>
</dbReference>
<dbReference type="Proteomes" id="UP000054166">
    <property type="component" value="Unassembled WGS sequence"/>
</dbReference>
<keyword evidence="2" id="KW-1185">Reference proteome</keyword>
<dbReference type="InterPro" id="IPR015943">
    <property type="entry name" value="WD40/YVTN_repeat-like_dom_sf"/>
</dbReference>